<protein>
    <recommendedName>
        <fullName evidence="2">UspA domain-containing protein</fullName>
    </recommendedName>
</protein>
<feature type="domain" description="UspA" evidence="2">
    <location>
        <begin position="281"/>
        <end position="433"/>
    </location>
</feature>
<evidence type="ECO:0000313" key="7">
    <source>
        <dbReference type="Proteomes" id="UP000195871"/>
    </source>
</evidence>
<reference evidence="4" key="2">
    <citation type="submission" date="2017-01" db="EMBL/GenBank/DDBJ databases">
        <authorList>
            <person name="Mah S.A."/>
            <person name="Swanson W.J."/>
            <person name="Moy G.W."/>
            <person name="Vacquier V.D."/>
        </authorList>
    </citation>
    <scope>NUCLEOTIDE SEQUENCE [LARGE SCALE GENOMIC DNA]</scope>
    <source>
        <strain evidence="4">129</strain>
    </source>
</reference>
<proteinExistence type="predicted"/>
<organism evidence="4 6">
    <name type="scientific">Pichia kudriavzevii</name>
    <name type="common">Yeast</name>
    <name type="synonym">Issatchenkia orientalis</name>
    <dbReference type="NCBI Taxonomy" id="4909"/>
    <lineage>
        <taxon>Eukaryota</taxon>
        <taxon>Fungi</taxon>
        <taxon>Dikarya</taxon>
        <taxon>Ascomycota</taxon>
        <taxon>Saccharomycotina</taxon>
        <taxon>Pichiomycetes</taxon>
        <taxon>Pichiales</taxon>
        <taxon>Pichiaceae</taxon>
        <taxon>Pichia</taxon>
    </lineage>
</organism>
<dbReference type="EMBL" id="NHMM01000004">
    <property type="protein sequence ID" value="OUT21988.1"/>
    <property type="molecule type" value="Genomic_DNA"/>
</dbReference>
<evidence type="ECO:0000313" key="5">
    <source>
        <dbReference type="EMBL" id="OUT21988.1"/>
    </source>
</evidence>
<dbReference type="Proteomes" id="UP000189274">
    <property type="component" value="Unassembled WGS sequence"/>
</dbReference>
<feature type="compositionally biased region" description="Polar residues" evidence="1">
    <location>
        <begin position="35"/>
        <end position="50"/>
    </location>
</feature>
<dbReference type="Pfam" id="PF00582">
    <property type="entry name" value="Usp"/>
    <property type="match status" value="1"/>
</dbReference>
<dbReference type="AlphaFoldDB" id="A0A1V2LUG5"/>
<feature type="region of interest" description="Disordered" evidence="1">
    <location>
        <begin position="327"/>
        <end position="347"/>
    </location>
</feature>
<feature type="region of interest" description="Disordered" evidence="1">
    <location>
        <begin position="1"/>
        <end position="65"/>
    </location>
</feature>
<dbReference type="InterPro" id="IPR006016">
    <property type="entry name" value="UspA"/>
</dbReference>
<dbReference type="InterPro" id="IPR006015">
    <property type="entry name" value="Universal_stress_UspA"/>
</dbReference>
<dbReference type="VEuPathDB" id="FungiDB:C5L36_0E02750"/>
<dbReference type="InterPro" id="IPR014729">
    <property type="entry name" value="Rossmann-like_a/b/a_fold"/>
</dbReference>
<feature type="compositionally biased region" description="Basic and acidic residues" evidence="1">
    <location>
        <begin position="78"/>
        <end position="89"/>
    </location>
</feature>
<dbReference type="EMBL" id="MQVM01000001">
    <property type="protein sequence ID" value="ONH77618.1"/>
    <property type="molecule type" value="Genomic_DNA"/>
</dbReference>
<dbReference type="SUPFAM" id="SSF52402">
    <property type="entry name" value="Adenine nucleotide alpha hydrolases-like"/>
    <property type="match status" value="1"/>
</dbReference>
<accession>A0A1V2LUG5</accession>
<dbReference type="PRINTS" id="PR01438">
    <property type="entry name" value="UNVRSLSTRESS"/>
</dbReference>
<sequence length="461" mass="51670">MSLEGAIGEEKKLMSQLRGRQTKAESVSRSRSVSANPKVSRATTRSNSAAHSIAEETPYPTSITFQDPSLRLLTEPVKEEDVNVSSEERLTDEEEELAFQDEGRTLPNFAVPEESDTNRTDEIALMNERQMMKKAESAKVADSILASERAISNAKAIGRHVPHQIMDTLEEKAKKAGTEIHVDPEEFYQEKTERKSKLEEYAVYKKRLIQSGSTTNTGFIAPYTRDEENKIDTELAKMLNEKTKLSEVESDATHQRAIRTITRGNYFETLVSNDIKHPKSFMLCMDFSEESKYALEWCVGTVLVDSCVLYILNVLEDDDYSSMHLNGIPSSGKESHTQHSTGASRERTRVNNVNEITKMVVDQLKRTKLQVHVVIESCHHPIPRHFIVGIIKHISPTLVVVGSKGSSAIKGVLMGSLSNHLVRKSPAPVMVVRNRLKKMTKKTKFTNNITSLRGLADAKID</sequence>
<name>A0A1V2LUG5_PICKU</name>
<evidence type="ECO:0000313" key="8">
    <source>
        <dbReference type="Proteomes" id="UP000249293"/>
    </source>
</evidence>
<evidence type="ECO:0000313" key="4">
    <source>
        <dbReference type="EMBL" id="ONH77618.1"/>
    </source>
</evidence>
<reference evidence="6" key="1">
    <citation type="journal article" date="2017" name="Genome Announc.">
        <title>Genome sequences of Cyberlindnera fabianii 65, Pichia kudriavzevii 129, and Saccharomyces cerevisiae 131 isolated from fermented masau fruits in Zimbabwe.</title>
        <authorList>
            <person name="van Rijswijck I.M.H."/>
            <person name="Derks M.F.L."/>
            <person name="Abee T."/>
            <person name="de Ridder D."/>
            <person name="Smid E.J."/>
        </authorList>
    </citation>
    <scope>NUCLEOTIDE SEQUENCE [LARGE SCALE GENOMIC DNA]</scope>
    <source>
        <strain evidence="6">129</strain>
    </source>
</reference>
<dbReference type="Proteomes" id="UP000249293">
    <property type="component" value="Chromosome 5"/>
</dbReference>
<evidence type="ECO:0000256" key="1">
    <source>
        <dbReference type="SAM" id="MobiDB-lite"/>
    </source>
</evidence>
<reference evidence="3 8" key="4">
    <citation type="submission" date="2018-06" db="EMBL/GenBank/DDBJ databases">
        <title>Population genomics shows no distinction between pathogenic Candida krusei and environmental Pichia kudriavzevii: One species, four names.</title>
        <authorList>
            <person name="Douglass A.P."/>
            <person name="Offei B."/>
            <person name="Braun-Galleani S."/>
            <person name="Coughlan A.Y."/>
            <person name="Martos A."/>
            <person name="Ortiz-Merino R.A."/>
            <person name="Byrne K.P."/>
            <person name="Wolfe K.H."/>
        </authorList>
    </citation>
    <scope>NUCLEOTIDE SEQUENCE [LARGE SCALE GENOMIC DNA]</scope>
    <source>
        <strain evidence="3 8">CBS573</strain>
    </source>
</reference>
<gene>
    <name evidence="4" type="ORF">BOH78_0107</name>
    <name evidence="3" type="ORF">C5L36_0E02750</name>
    <name evidence="5" type="ORF">CAS74_002972</name>
</gene>
<keyword evidence="8" id="KW-1185">Reference proteome</keyword>
<dbReference type="EMBL" id="CP028777">
    <property type="protein sequence ID" value="AWU78213.1"/>
    <property type="molecule type" value="Genomic_DNA"/>
</dbReference>
<dbReference type="Proteomes" id="UP000195871">
    <property type="component" value="Unassembled WGS sequence"/>
</dbReference>
<dbReference type="CDD" id="cd23659">
    <property type="entry name" value="USP_At3g01520-like"/>
    <property type="match status" value="1"/>
</dbReference>
<evidence type="ECO:0000313" key="6">
    <source>
        <dbReference type="Proteomes" id="UP000189274"/>
    </source>
</evidence>
<dbReference type="PANTHER" id="PTHR46100">
    <property type="entry name" value="IMP2'P"/>
    <property type="match status" value="1"/>
</dbReference>
<dbReference type="PANTHER" id="PTHR46100:SF4">
    <property type="entry name" value="USPA DOMAIN-CONTAINING PROTEIN"/>
    <property type="match status" value="1"/>
</dbReference>
<dbReference type="Gene3D" id="3.40.50.620">
    <property type="entry name" value="HUPs"/>
    <property type="match status" value="1"/>
</dbReference>
<feature type="region of interest" description="Disordered" evidence="1">
    <location>
        <begin position="78"/>
        <end position="97"/>
    </location>
</feature>
<evidence type="ECO:0000313" key="3">
    <source>
        <dbReference type="EMBL" id="AWU78213.1"/>
    </source>
</evidence>
<dbReference type="OrthoDB" id="992776at2759"/>
<dbReference type="STRING" id="4909.A0A1V2LUG5"/>
<reference evidence="5 7" key="3">
    <citation type="submission" date="2017-05" db="EMBL/GenBank/DDBJ databases">
        <title>The Genome Sequence of Candida krusei Ckrusei653.</title>
        <authorList>
            <person name="Cuomo C."/>
            <person name="Forche A."/>
            <person name="Young S."/>
            <person name="Abouelleil A."/>
            <person name="Cao P."/>
            <person name="Chapman S."/>
            <person name="Cusick C."/>
            <person name="Shea T."/>
            <person name="Nusbaum C."/>
            <person name="Birren B."/>
        </authorList>
    </citation>
    <scope>NUCLEOTIDE SEQUENCE [LARGE SCALE GENOMIC DNA]</scope>
    <source>
        <strain evidence="5 7">Ckrusei653</strain>
    </source>
</reference>
<evidence type="ECO:0000259" key="2">
    <source>
        <dbReference type="Pfam" id="PF00582"/>
    </source>
</evidence>